<gene>
    <name evidence="3" type="ORF">ACH5RR_035538</name>
</gene>
<dbReference type="SMART" id="SM00645">
    <property type="entry name" value="Pept_C1"/>
    <property type="match status" value="1"/>
</dbReference>
<dbReference type="SUPFAM" id="SSF54001">
    <property type="entry name" value="Cysteine proteinases"/>
    <property type="match status" value="1"/>
</dbReference>
<organism evidence="3 4">
    <name type="scientific">Cinchona calisaya</name>
    <dbReference type="NCBI Taxonomy" id="153742"/>
    <lineage>
        <taxon>Eukaryota</taxon>
        <taxon>Viridiplantae</taxon>
        <taxon>Streptophyta</taxon>
        <taxon>Embryophyta</taxon>
        <taxon>Tracheophyta</taxon>
        <taxon>Spermatophyta</taxon>
        <taxon>Magnoliopsida</taxon>
        <taxon>eudicotyledons</taxon>
        <taxon>Gunneridae</taxon>
        <taxon>Pentapetalae</taxon>
        <taxon>asterids</taxon>
        <taxon>lamiids</taxon>
        <taxon>Gentianales</taxon>
        <taxon>Rubiaceae</taxon>
        <taxon>Cinchonoideae</taxon>
        <taxon>Cinchoneae</taxon>
        <taxon>Cinchona</taxon>
    </lineage>
</organism>
<dbReference type="EMBL" id="JBJUIK010000015">
    <property type="protein sequence ID" value="KAL3501089.1"/>
    <property type="molecule type" value="Genomic_DNA"/>
</dbReference>
<evidence type="ECO:0000259" key="2">
    <source>
        <dbReference type="SMART" id="SM00645"/>
    </source>
</evidence>
<comment type="similarity">
    <text evidence="1">Belongs to the peptidase C1 family.</text>
</comment>
<dbReference type="InterPro" id="IPR013128">
    <property type="entry name" value="Peptidase_C1A"/>
</dbReference>
<dbReference type="InterPro" id="IPR000668">
    <property type="entry name" value="Peptidase_C1A_C"/>
</dbReference>
<keyword evidence="4" id="KW-1185">Reference proteome</keyword>
<dbReference type="AlphaFoldDB" id="A0ABD2Y0I2"/>
<dbReference type="Proteomes" id="UP001630127">
    <property type="component" value="Unassembled WGS sequence"/>
</dbReference>
<name>A0ABD2Y0I2_9GENT</name>
<feature type="domain" description="Peptidase C1A papain C-terminal" evidence="2">
    <location>
        <begin position="34"/>
        <end position="182"/>
    </location>
</feature>
<reference evidence="3 4" key="1">
    <citation type="submission" date="2024-11" db="EMBL/GenBank/DDBJ databases">
        <title>A near-complete genome assembly of Cinchona calisaya.</title>
        <authorList>
            <person name="Lian D.C."/>
            <person name="Zhao X.W."/>
            <person name="Wei L."/>
        </authorList>
    </citation>
    <scope>NUCLEOTIDE SEQUENCE [LARGE SCALE GENOMIC DNA]</scope>
    <source>
        <tissue evidence="3">Nenye</tissue>
    </source>
</reference>
<evidence type="ECO:0000313" key="4">
    <source>
        <dbReference type="Proteomes" id="UP001630127"/>
    </source>
</evidence>
<protein>
    <recommendedName>
        <fullName evidence="2">Peptidase C1A papain C-terminal domain-containing protein</fullName>
    </recommendedName>
</protein>
<evidence type="ECO:0000313" key="3">
    <source>
        <dbReference type="EMBL" id="KAL3501089.1"/>
    </source>
</evidence>
<evidence type="ECO:0000256" key="1">
    <source>
        <dbReference type="ARBA" id="ARBA00008455"/>
    </source>
</evidence>
<sequence length="182" mass="19732">MVLTSEEFTASCNGLSMSRAPKSFRTTSFKYENVTSCPRYCGLEAVTPIKDEAIAATERITKLGSGKLISLSEQEIVDYNKISQDQGCNGGYMEDAYDFNVKNKGIATKTTYAYTAADGTCNKTEEASHAAKIKGNKKVHVNNVAALLKSVTNQPVSVPIDASGMAFQFYTVESSQEIVEPI</sequence>
<accession>A0ABD2Y0I2</accession>
<comment type="caution">
    <text evidence="3">The sequence shown here is derived from an EMBL/GenBank/DDBJ whole genome shotgun (WGS) entry which is preliminary data.</text>
</comment>
<proteinExistence type="inferred from homology"/>
<dbReference type="PANTHER" id="PTHR12411">
    <property type="entry name" value="CYSTEINE PROTEASE FAMILY C1-RELATED"/>
    <property type="match status" value="1"/>
</dbReference>
<dbReference type="Pfam" id="PF00112">
    <property type="entry name" value="Peptidase_C1"/>
    <property type="match status" value="1"/>
</dbReference>
<dbReference type="Gene3D" id="3.90.70.10">
    <property type="entry name" value="Cysteine proteinases"/>
    <property type="match status" value="1"/>
</dbReference>
<dbReference type="InterPro" id="IPR038765">
    <property type="entry name" value="Papain-like_cys_pep_sf"/>
</dbReference>